<feature type="region of interest" description="Disordered" evidence="1">
    <location>
        <begin position="81"/>
        <end position="206"/>
    </location>
</feature>
<feature type="compositionally biased region" description="Polar residues" evidence="1">
    <location>
        <begin position="142"/>
        <end position="160"/>
    </location>
</feature>
<dbReference type="Proteomes" id="UP000324632">
    <property type="component" value="Chromosome 5"/>
</dbReference>
<dbReference type="PANTHER" id="PTHR34153">
    <property type="entry name" value="SI:CH211-262H13.3-RELATED-RELATED"/>
    <property type="match status" value="1"/>
</dbReference>
<protein>
    <submittedName>
        <fullName evidence="2">Uncharacterized protein</fullName>
    </submittedName>
</protein>
<sequence length="206" mass="23972">MFYIVEFLATQEVEVVPAVWVQNETCQWPEHYKSDELHKAIRCEEKPDHTWDAYHVRILYTAATYKTARLKLPQAEIHTDLQTAEEEDEPKSLKKKRKRVPNTRFESDSDEEVTVKQRTLPPAPKIKGPDVDLRSIIKKRMTSPQLRRSLTNPDPRQSVSPDLEWSEKSLDSRQSEINPEPSWCVASSEPQWQDESQSTTSSLVRK</sequence>
<evidence type="ECO:0000313" key="2">
    <source>
        <dbReference type="EMBL" id="KAA0721348.1"/>
    </source>
</evidence>
<name>A0A5A9PHQ4_9TELE</name>
<dbReference type="AlphaFoldDB" id="A0A5A9PHQ4"/>
<evidence type="ECO:0000256" key="1">
    <source>
        <dbReference type="SAM" id="MobiDB-lite"/>
    </source>
</evidence>
<feature type="compositionally biased region" description="Polar residues" evidence="1">
    <location>
        <begin position="188"/>
        <end position="206"/>
    </location>
</feature>
<accession>A0A5A9PHQ4</accession>
<dbReference type="EMBL" id="SOYY01000005">
    <property type="protein sequence ID" value="KAA0721348.1"/>
    <property type="molecule type" value="Genomic_DNA"/>
</dbReference>
<proteinExistence type="predicted"/>
<keyword evidence="3" id="KW-1185">Reference proteome</keyword>
<reference evidence="2 3" key="1">
    <citation type="journal article" date="2019" name="Mol. Ecol. Resour.">
        <title>Chromosome-level genome assembly of Triplophysa tibetana, a fish adapted to the harsh high-altitude environment of the Tibetan Plateau.</title>
        <authorList>
            <person name="Yang X."/>
            <person name="Liu H."/>
            <person name="Ma Z."/>
            <person name="Zou Y."/>
            <person name="Zou M."/>
            <person name="Mao Y."/>
            <person name="Li X."/>
            <person name="Wang H."/>
            <person name="Chen T."/>
            <person name="Wang W."/>
            <person name="Yang R."/>
        </authorList>
    </citation>
    <scope>NUCLEOTIDE SEQUENCE [LARGE SCALE GENOMIC DNA]</scope>
    <source>
        <strain evidence="2">TTIB1903HZAU</strain>
        <tissue evidence="2">Muscle</tissue>
    </source>
</reference>
<feature type="compositionally biased region" description="Basic and acidic residues" evidence="1">
    <location>
        <begin position="165"/>
        <end position="174"/>
    </location>
</feature>
<comment type="caution">
    <text evidence="2">The sequence shown here is derived from an EMBL/GenBank/DDBJ whole genome shotgun (WGS) entry which is preliminary data.</text>
</comment>
<organism evidence="2 3">
    <name type="scientific">Triplophysa tibetana</name>
    <dbReference type="NCBI Taxonomy" id="1572043"/>
    <lineage>
        <taxon>Eukaryota</taxon>
        <taxon>Metazoa</taxon>
        <taxon>Chordata</taxon>
        <taxon>Craniata</taxon>
        <taxon>Vertebrata</taxon>
        <taxon>Euteleostomi</taxon>
        <taxon>Actinopterygii</taxon>
        <taxon>Neopterygii</taxon>
        <taxon>Teleostei</taxon>
        <taxon>Ostariophysi</taxon>
        <taxon>Cypriniformes</taxon>
        <taxon>Nemacheilidae</taxon>
        <taxon>Triplophysa</taxon>
    </lineage>
</organism>
<evidence type="ECO:0000313" key="3">
    <source>
        <dbReference type="Proteomes" id="UP000324632"/>
    </source>
</evidence>
<gene>
    <name evidence="2" type="ORF">E1301_Tti019752</name>
</gene>
<dbReference type="PANTHER" id="PTHR34153:SF2">
    <property type="entry name" value="SI:CH211-262H13.3-RELATED"/>
    <property type="match status" value="1"/>
</dbReference>